<accession>A0A9W6F1V9</accession>
<comment type="caution">
    <text evidence="1">The sequence shown here is derived from an EMBL/GenBank/DDBJ whole genome shotgun (WGS) entry which is preliminary data.</text>
</comment>
<dbReference type="AlphaFoldDB" id="A0A9W6F1V9"/>
<proteinExistence type="predicted"/>
<gene>
    <name evidence="1" type="primary">PLEST003407</name>
    <name evidence="1" type="ORF">PLESTB_000645000</name>
</gene>
<protein>
    <submittedName>
        <fullName evidence="1">Uncharacterized protein</fullName>
    </submittedName>
</protein>
<organism evidence="1 2">
    <name type="scientific">Pleodorina starrii</name>
    <dbReference type="NCBI Taxonomy" id="330485"/>
    <lineage>
        <taxon>Eukaryota</taxon>
        <taxon>Viridiplantae</taxon>
        <taxon>Chlorophyta</taxon>
        <taxon>core chlorophytes</taxon>
        <taxon>Chlorophyceae</taxon>
        <taxon>CS clade</taxon>
        <taxon>Chlamydomonadales</taxon>
        <taxon>Volvocaceae</taxon>
        <taxon>Pleodorina</taxon>
    </lineage>
</organism>
<name>A0A9W6F1V9_9CHLO</name>
<reference evidence="1 2" key="1">
    <citation type="journal article" date="2023" name="Commun. Biol.">
        <title>Reorganization of the ancestral sex-determining regions during the evolution of trioecy in Pleodorina starrii.</title>
        <authorList>
            <person name="Takahashi K."/>
            <person name="Suzuki S."/>
            <person name="Kawai-Toyooka H."/>
            <person name="Yamamoto K."/>
            <person name="Hamaji T."/>
            <person name="Ootsuki R."/>
            <person name="Yamaguchi H."/>
            <person name="Kawachi M."/>
            <person name="Higashiyama T."/>
            <person name="Nozaki H."/>
        </authorList>
    </citation>
    <scope>NUCLEOTIDE SEQUENCE [LARGE SCALE GENOMIC DNA]</scope>
    <source>
        <strain evidence="1 2">NIES-4479</strain>
    </source>
</reference>
<dbReference type="Proteomes" id="UP001165080">
    <property type="component" value="Unassembled WGS sequence"/>
</dbReference>
<sequence length="183" mass="20907">MLTPVLKKEMFSIGSCYYNFLFKTNSTIVELGEARLRQLYGGPVPGDYIAWHWRHYDVDLPHEQPVEINAMVMMFKCVETVAQSVGVNLTDKPALVISDFNIFRQMVAKGVFREATTLNITAKHIDKGHHSLETYNNIFVDLYVMARARCLMFSRSGFSKVALWMGGNDMIKCSRDRIMCTPP</sequence>
<evidence type="ECO:0000313" key="1">
    <source>
        <dbReference type="EMBL" id="GLC52576.1"/>
    </source>
</evidence>
<evidence type="ECO:0000313" key="2">
    <source>
        <dbReference type="Proteomes" id="UP001165080"/>
    </source>
</evidence>
<keyword evidence="2" id="KW-1185">Reference proteome</keyword>
<dbReference type="EMBL" id="BRXU01000006">
    <property type="protein sequence ID" value="GLC52576.1"/>
    <property type="molecule type" value="Genomic_DNA"/>
</dbReference>
<dbReference type="OrthoDB" id="524569at2759"/>